<dbReference type="PANTHER" id="PTHR30068">
    <property type="entry name" value="URONATE ISOMERASE"/>
    <property type="match status" value="1"/>
</dbReference>
<dbReference type="PANTHER" id="PTHR30068:SF4">
    <property type="entry name" value="URONATE ISOMERASE"/>
    <property type="match status" value="1"/>
</dbReference>
<proteinExistence type="inferred from homology"/>
<dbReference type="RefSeq" id="WP_253799747.1">
    <property type="nucleotide sequence ID" value="NZ_BAAAUB010000023.1"/>
</dbReference>
<reference evidence="7 8" key="1">
    <citation type="submission" date="2022-06" db="EMBL/GenBank/DDBJ databases">
        <title>Sequencing the genomes of 1000 actinobacteria strains.</title>
        <authorList>
            <person name="Klenk H.-P."/>
        </authorList>
    </citation>
    <scope>NUCLEOTIDE SEQUENCE [LARGE SCALE GENOMIC DNA]</scope>
    <source>
        <strain evidence="7 8">DSM 41656</strain>
    </source>
</reference>
<dbReference type="Gene3D" id="1.10.2020.10">
    <property type="entry name" value="uronate isomerase, domain 2, chain A"/>
    <property type="match status" value="1"/>
</dbReference>
<comment type="caution">
    <text evidence="7">The sequence shown here is derived from an EMBL/GenBank/DDBJ whole genome shotgun (WGS) entry which is preliminary data.</text>
</comment>
<accession>A0ABT1J121</accession>
<organism evidence="7 8">
    <name type="scientific">Kitasatospora paracochleata</name>
    <dbReference type="NCBI Taxonomy" id="58354"/>
    <lineage>
        <taxon>Bacteria</taxon>
        <taxon>Bacillati</taxon>
        <taxon>Actinomycetota</taxon>
        <taxon>Actinomycetes</taxon>
        <taxon>Kitasatosporales</taxon>
        <taxon>Streptomycetaceae</taxon>
        <taxon>Kitasatospora</taxon>
    </lineage>
</organism>
<dbReference type="Gene3D" id="3.20.20.140">
    <property type="entry name" value="Metal-dependent hydrolases"/>
    <property type="match status" value="1"/>
</dbReference>
<keyword evidence="6 7" id="KW-0413">Isomerase</keyword>
<evidence type="ECO:0000256" key="3">
    <source>
        <dbReference type="ARBA" id="ARBA00008397"/>
    </source>
</evidence>
<protein>
    <recommendedName>
        <fullName evidence="5">Uronate isomerase</fullName>
        <ecNumber evidence="4">5.3.1.12</ecNumber>
    </recommendedName>
</protein>
<evidence type="ECO:0000313" key="7">
    <source>
        <dbReference type="EMBL" id="MCP2311107.1"/>
    </source>
</evidence>
<evidence type="ECO:0000256" key="6">
    <source>
        <dbReference type="ARBA" id="ARBA00023235"/>
    </source>
</evidence>
<evidence type="ECO:0000256" key="5">
    <source>
        <dbReference type="ARBA" id="ARBA00020555"/>
    </source>
</evidence>
<evidence type="ECO:0000256" key="2">
    <source>
        <dbReference type="ARBA" id="ARBA00004892"/>
    </source>
</evidence>
<dbReference type="EC" id="5.3.1.12" evidence="4"/>
<sequence>MSPPSVPLRPHPDRLLPADPGVRALARRLYASVRALPILSPHGHVDPRPLVDDVAFPDPATLLVTPDHYITRLLHASGVGLAELGVGQGPLTERQARVAWRRLCEHWYVFRGTPVRYWLESELAEIFGVTERPDAANADRLYDRIAERLAEDAFRPRALFDRFGIEVLATTDDPCDDLAAHRALAADPAFRGRVVPTFRPDRYLEPAGAGWAAAVARLGEAADEDTTTYPGYLRALESRRRYFVAHGATSADHSHPDVRTDPLDPATAARIHAAALAGTATAAECTAFRRHMLLEMARMSCEDGLVMTLHPGIRRNHHTPTLHRFGPDTGHDIPVRVEFTDALRPLLERYGTAPGFQLILFTVDESVLSREIAPLAGFYPSVFAGAPWWFLDAPDAIRRARRAVTETAGFTRTSGFVDDTRAFCSVPARHDMSRRLDCGLLAELVAEHRLDEDEAFATARDLVDAIPRKAFKL</sequence>
<dbReference type="InterPro" id="IPR032466">
    <property type="entry name" value="Metal_Hydrolase"/>
</dbReference>
<dbReference type="NCBIfam" id="NF002794">
    <property type="entry name" value="PRK02925.1"/>
    <property type="match status" value="1"/>
</dbReference>
<dbReference type="InterPro" id="IPR003766">
    <property type="entry name" value="Uronate_isomerase"/>
</dbReference>
<comment type="similarity">
    <text evidence="3">Belongs to the metallo-dependent hydrolases superfamily. Uronate isomerase family.</text>
</comment>
<comment type="catalytic activity">
    <reaction evidence="1">
        <text>D-glucuronate = D-fructuronate</text>
        <dbReference type="Rhea" id="RHEA:13049"/>
        <dbReference type="ChEBI" id="CHEBI:58720"/>
        <dbReference type="ChEBI" id="CHEBI:59863"/>
        <dbReference type="EC" id="5.3.1.12"/>
    </reaction>
</comment>
<gene>
    <name evidence="7" type="ORF">FHR36_004270</name>
</gene>
<dbReference type="Pfam" id="PF02614">
    <property type="entry name" value="UxaC"/>
    <property type="match status" value="1"/>
</dbReference>
<evidence type="ECO:0000256" key="1">
    <source>
        <dbReference type="ARBA" id="ARBA00001165"/>
    </source>
</evidence>
<dbReference type="GO" id="GO:0008880">
    <property type="term" value="F:glucuronate isomerase activity"/>
    <property type="evidence" value="ECO:0007669"/>
    <property type="project" value="UniProtKB-EC"/>
</dbReference>
<keyword evidence="8" id="KW-1185">Reference proteome</keyword>
<evidence type="ECO:0000313" key="8">
    <source>
        <dbReference type="Proteomes" id="UP001206483"/>
    </source>
</evidence>
<name>A0ABT1J121_9ACTN</name>
<dbReference type="EMBL" id="JAMZDX010000004">
    <property type="protein sequence ID" value="MCP2311107.1"/>
    <property type="molecule type" value="Genomic_DNA"/>
</dbReference>
<dbReference type="SUPFAM" id="SSF51556">
    <property type="entry name" value="Metallo-dependent hydrolases"/>
    <property type="match status" value="1"/>
</dbReference>
<evidence type="ECO:0000256" key="4">
    <source>
        <dbReference type="ARBA" id="ARBA00012546"/>
    </source>
</evidence>
<dbReference type="Proteomes" id="UP001206483">
    <property type="component" value="Unassembled WGS sequence"/>
</dbReference>
<comment type="pathway">
    <text evidence="2">Carbohydrate metabolism; pentose and glucuronate interconversion.</text>
</comment>